<evidence type="ECO:0008006" key="3">
    <source>
        <dbReference type="Google" id="ProtNLM"/>
    </source>
</evidence>
<dbReference type="OrthoDB" id="2961601at2759"/>
<protein>
    <recommendedName>
        <fullName evidence="3">F-box domain-containing protein</fullName>
    </recommendedName>
</protein>
<comment type="caution">
    <text evidence="1">The sequence shown here is derived from an EMBL/GenBank/DDBJ whole genome shotgun (WGS) entry which is preliminary data.</text>
</comment>
<proteinExistence type="predicted"/>
<dbReference type="SUPFAM" id="SSF52047">
    <property type="entry name" value="RNI-like"/>
    <property type="match status" value="1"/>
</dbReference>
<dbReference type="Gene3D" id="1.20.1280.50">
    <property type="match status" value="1"/>
</dbReference>
<organism evidence="1 2">
    <name type="scientific">Cyclocybe aegerita</name>
    <name type="common">Black poplar mushroom</name>
    <name type="synonym">Agrocybe aegerita</name>
    <dbReference type="NCBI Taxonomy" id="1973307"/>
    <lineage>
        <taxon>Eukaryota</taxon>
        <taxon>Fungi</taxon>
        <taxon>Dikarya</taxon>
        <taxon>Basidiomycota</taxon>
        <taxon>Agaricomycotina</taxon>
        <taxon>Agaricomycetes</taxon>
        <taxon>Agaricomycetidae</taxon>
        <taxon>Agaricales</taxon>
        <taxon>Agaricineae</taxon>
        <taxon>Bolbitiaceae</taxon>
        <taxon>Cyclocybe</taxon>
    </lineage>
</organism>
<evidence type="ECO:0000313" key="1">
    <source>
        <dbReference type="EMBL" id="CAA7271214.1"/>
    </source>
</evidence>
<accession>A0A8S0XTP2</accession>
<sequence>MYCTVCGIEGCIEEINISGEECSSSHIACSACEELSSLDAQIADAQNLLRTLYLKRCQIKLRRNLHHDQLLRCLPIEVVSRIFVQCLHTPPPPSLGEDNTYAAEDIQSRKSNLFAFILASVCQRWRQIAFSTPHLWTVVRVRVFSPSLTLYPQMLSELLRRSGNLPLWLNVYEDRMEEKTWILDLFREPVTYQRAPIFNPDPIFEAINHHISRVDTLQLRLFSERLTLLRGETPILCQLCLLVLGNQHSSTTFRLANAMPSPQRVNIDYVPYAAIGIENIVMRTIDFNSLDPQIFTLSALQTLILELGRHGQRMVLSRLLTPALQTLHTHADLPTITSLITHSQCALQKLDIDLDDATLLQMIDLVAMIPSLVELSASHVNIQDVIFELLAATASIGEDSPPNEVFLPNLRVLHLRGTSYFNWSTLPPIFSLNNTDADAVLRPLSTLHLVLSFYPGDMEEEDDLTLSPHPIGEDIRKQLKQLNAEGKEIDIETRKGENLLW</sequence>
<dbReference type="EMBL" id="CACVBS010000101">
    <property type="protein sequence ID" value="CAA7271214.1"/>
    <property type="molecule type" value="Genomic_DNA"/>
</dbReference>
<keyword evidence="2" id="KW-1185">Reference proteome</keyword>
<dbReference type="AlphaFoldDB" id="A0A8S0XTP2"/>
<dbReference type="Proteomes" id="UP000467700">
    <property type="component" value="Unassembled WGS sequence"/>
</dbReference>
<name>A0A8S0XTP2_CYCAE</name>
<reference evidence="1 2" key="1">
    <citation type="submission" date="2020-01" db="EMBL/GenBank/DDBJ databases">
        <authorList>
            <person name="Gupta K D."/>
        </authorList>
    </citation>
    <scope>NUCLEOTIDE SEQUENCE [LARGE SCALE GENOMIC DNA]</scope>
</reference>
<evidence type="ECO:0000313" key="2">
    <source>
        <dbReference type="Proteomes" id="UP000467700"/>
    </source>
</evidence>
<gene>
    <name evidence="1" type="ORF">AAE3_LOCUS13167</name>
</gene>